<proteinExistence type="predicted"/>
<protein>
    <submittedName>
        <fullName evidence="1">Uncharacterized protein</fullName>
    </submittedName>
</protein>
<sequence>MLRPSKFYASRYGNLKSLSFLLRLQPIEPLNFQATERATFNSLVRSTSTGICEFILQLQKQAAQCNFGDKPEEHLRDQLIAGVNDTDLQRRLLVKQDVTFQEARDVCQRKDDVNAVTTESNVILFQKTKTHTPTRSQPVNTFPRFPHVPVINPSPKKVNRCFSCPRLLRTLSYAWNNQNTFRRQHCQSLVSQVLDFTHYFCIENYCSSHNCSTTQTLICMGCPSNMFFLYVTVTVS</sequence>
<organism evidence="1 2">
    <name type="scientific">Paragonimus skrjabini miyazakii</name>
    <dbReference type="NCBI Taxonomy" id="59628"/>
    <lineage>
        <taxon>Eukaryota</taxon>
        <taxon>Metazoa</taxon>
        <taxon>Spiralia</taxon>
        <taxon>Lophotrochozoa</taxon>
        <taxon>Platyhelminthes</taxon>
        <taxon>Trematoda</taxon>
        <taxon>Digenea</taxon>
        <taxon>Plagiorchiida</taxon>
        <taxon>Troglotremata</taxon>
        <taxon>Troglotrematidae</taxon>
        <taxon>Paragonimus</taxon>
    </lineage>
</organism>
<keyword evidence="2" id="KW-1185">Reference proteome</keyword>
<dbReference type="Proteomes" id="UP000822476">
    <property type="component" value="Unassembled WGS sequence"/>
</dbReference>
<accession>A0A8S9YIF4</accession>
<evidence type="ECO:0000313" key="1">
    <source>
        <dbReference type="EMBL" id="KAF7234257.1"/>
    </source>
</evidence>
<name>A0A8S9YIF4_9TREM</name>
<reference evidence="1" key="1">
    <citation type="submission" date="2019-07" db="EMBL/GenBank/DDBJ databases">
        <title>Annotation for the trematode Paragonimus miyazaki's.</title>
        <authorList>
            <person name="Choi Y.-J."/>
        </authorList>
    </citation>
    <scope>NUCLEOTIDE SEQUENCE</scope>
    <source>
        <strain evidence="1">Japan</strain>
    </source>
</reference>
<dbReference type="AlphaFoldDB" id="A0A8S9YIF4"/>
<evidence type="ECO:0000313" key="2">
    <source>
        <dbReference type="Proteomes" id="UP000822476"/>
    </source>
</evidence>
<gene>
    <name evidence="1" type="ORF">EG68_12130</name>
</gene>
<comment type="caution">
    <text evidence="1">The sequence shown here is derived from an EMBL/GenBank/DDBJ whole genome shotgun (WGS) entry which is preliminary data.</text>
</comment>
<dbReference type="OrthoDB" id="10064127at2759"/>
<dbReference type="EMBL" id="JTDE01010823">
    <property type="protein sequence ID" value="KAF7234257.1"/>
    <property type="molecule type" value="Genomic_DNA"/>
</dbReference>